<dbReference type="RefSeq" id="WP_055297880.1">
    <property type="nucleotide sequence ID" value="NZ_BLYK01000002.1"/>
</dbReference>
<name>A0A173XQI3_9FIRM</name>
<reference evidence="1 2" key="1">
    <citation type="submission" date="2015-09" db="EMBL/GenBank/DDBJ databases">
        <authorList>
            <consortium name="Pathogen Informatics"/>
        </authorList>
    </citation>
    <scope>NUCLEOTIDE SEQUENCE [LARGE SCALE GENOMIC DNA]</scope>
    <source>
        <strain evidence="1 2">2789STDY5834835</strain>
    </source>
</reference>
<dbReference type="EMBL" id="CYZL01000001">
    <property type="protein sequence ID" value="CUN53949.1"/>
    <property type="molecule type" value="Genomic_DNA"/>
</dbReference>
<proteinExistence type="predicted"/>
<sequence length="61" mass="7216">MEKKNYIKVMLGGRLINIEVTNSIPDGYVLFDYHEEYAIYCKEEVIGEDTHHYFLAVNYII</sequence>
<organism evidence="1 2">
    <name type="scientific">Anaerobutyricum hallii</name>
    <dbReference type="NCBI Taxonomy" id="39488"/>
    <lineage>
        <taxon>Bacteria</taxon>
        <taxon>Bacillati</taxon>
        <taxon>Bacillota</taxon>
        <taxon>Clostridia</taxon>
        <taxon>Lachnospirales</taxon>
        <taxon>Lachnospiraceae</taxon>
        <taxon>Anaerobutyricum</taxon>
    </lineage>
</organism>
<evidence type="ECO:0000313" key="1">
    <source>
        <dbReference type="EMBL" id="CUN53949.1"/>
    </source>
</evidence>
<accession>A0A173XQI3</accession>
<protein>
    <submittedName>
        <fullName evidence="1">Uncharacterized protein</fullName>
    </submittedName>
</protein>
<dbReference type="Proteomes" id="UP000095679">
    <property type="component" value="Unassembled WGS sequence"/>
</dbReference>
<dbReference type="AlphaFoldDB" id="A0A173XQI3"/>
<evidence type="ECO:0000313" key="2">
    <source>
        <dbReference type="Proteomes" id="UP000095679"/>
    </source>
</evidence>
<gene>
    <name evidence="1" type="ORF">ERS852450_00196</name>
</gene>